<evidence type="ECO:0000256" key="1">
    <source>
        <dbReference type="SAM" id="MobiDB-lite"/>
    </source>
</evidence>
<comment type="caution">
    <text evidence="2">The sequence shown here is derived from an EMBL/GenBank/DDBJ whole genome shotgun (WGS) entry which is preliminary data.</text>
</comment>
<keyword evidence="3" id="KW-1185">Reference proteome</keyword>
<evidence type="ECO:0000313" key="2">
    <source>
        <dbReference type="EMBL" id="GGP26005.1"/>
    </source>
</evidence>
<sequence length="76" mass="8634">MMPLRSLNGDKAIVTKSSLARIAHHRASHVRIWRLLQEKKRVEAQTPEGAGTSPKPVPMPDLYTLPLPLEQEKKQR</sequence>
<feature type="region of interest" description="Disordered" evidence="1">
    <location>
        <begin position="41"/>
        <end position="76"/>
    </location>
</feature>
<organism evidence="2 3">
    <name type="scientific">Silvimonas amylolytica</name>
    <dbReference type="NCBI Taxonomy" id="449663"/>
    <lineage>
        <taxon>Bacteria</taxon>
        <taxon>Pseudomonadati</taxon>
        <taxon>Pseudomonadota</taxon>
        <taxon>Betaproteobacteria</taxon>
        <taxon>Neisseriales</taxon>
        <taxon>Chitinibacteraceae</taxon>
        <taxon>Silvimonas</taxon>
    </lineage>
</organism>
<gene>
    <name evidence="2" type="ORF">GCM10010971_18240</name>
</gene>
<proteinExistence type="predicted"/>
<evidence type="ECO:0000313" key="3">
    <source>
        <dbReference type="Proteomes" id="UP000621859"/>
    </source>
</evidence>
<dbReference type="Proteomes" id="UP000621859">
    <property type="component" value="Unassembled WGS sequence"/>
</dbReference>
<reference evidence="3" key="1">
    <citation type="journal article" date="2019" name="Int. J. Syst. Evol. Microbiol.">
        <title>The Global Catalogue of Microorganisms (GCM) 10K type strain sequencing project: providing services to taxonomists for standard genome sequencing and annotation.</title>
        <authorList>
            <consortium name="The Broad Institute Genomics Platform"/>
            <consortium name="The Broad Institute Genome Sequencing Center for Infectious Disease"/>
            <person name="Wu L."/>
            <person name="Ma J."/>
        </authorList>
    </citation>
    <scope>NUCLEOTIDE SEQUENCE [LARGE SCALE GENOMIC DNA]</scope>
    <source>
        <strain evidence="3">CGMCC 1.8860</strain>
    </source>
</reference>
<protein>
    <recommendedName>
        <fullName evidence="4">Transposase</fullName>
    </recommendedName>
</protein>
<dbReference type="EMBL" id="BMLY01000002">
    <property type="protein sequence ID" value="GGP26005.1"/>
    <property type="molecule type" value="Genomic_DNA"/>
</dbReference>
<evidence type="ECO:0008006" key="4">
    <source>
        <dbReference type="Google" id="ProtNLM"/>
    </source>
</evidence>
<name>A0ABQ2PKV8_9NEIS</name>
<accession>A0ABQ2PKV8</accession>